<dbReference type="Gene3D" id="3.30.70.100">
    <property type="match status" value="1"/>
</dbReference>
<protein>
    <recommendedName>
        <fullName evidence="3">Heavy-metal-associated domain protein</fullName>
    </recommendedName>
</protein>
<dbReference type="SUPFAM" id="SSF55008">
    <property type="entry name" value="HMA, heavy metal-associated domain"/>
    <property type="match status" value="1"/>
</dbReference>
<evidence type="ECO:0000313" key="1">
    <source>
        <dbReference type="EMBL" id="TWU58802.1"/>
    </source>
</evidence>
<evidence type="ECO:0008006" key="3">
    <source>
        <dbReference type="Google" id="ProtNLM"/>
    </source>
</evidence>
<dbReference type="Proteomes" id="UP000318288">
    <property type="component" value="Unassembled WGS sequence"/>
</dbReference>
<sequence length="122" mass="12699">MRGLTYAIAAIAAVGIMIAIGSRPAEEAPASAATAVSTAAMAESGTLTLKVPEMMCPFSCYPRVKESLENTAAVNGVELAAQKVEGVIDNRQVIVSYDAGFNLADAIDALQKEGFTESEMVQ</sequence>
<name>A0A5C6FDI5_9BACT</name>
<evidence type="ECO:0000313" key="2">
    <source>
        <dbReference type="Proteomes" id="UP000318288"/>
    </source>
</evidence>
<gene>
    <name evidence="1" type="ORF">Poly51_15820</name>
</gene>
<dbReference type="RefSeq" id="WP_146455953.1">
    <property type="nucleotide sequence ID" value="NZ_SJPW01000002.1"/>
</dbReference>
<dbReference type="EMBL" id="SJPW01000002">
    <property type="protein sequence ID" value="TWU58802.1"/>
    <property type="molecule type" value="Genomic_DNA"/>
</dbReference>
<dbReference type="InterPro" id="IPR036163">
    <property type="entry name" value="HMA_dom_sf"/>
</dbReference>
<proteinExistence type="predicted"/>
<keyword evidence="2" id="KW-1185">Reference proteome</keyword>
<dbReference type="AlphaFoldDB" id="A0A5C6FDI5"/>
<reference evidence="1 2" key="1">
    <citation type="submission" date="2019-02" db="EMBL/GenBank/DDBJ databases">
        <title>Deep-cultivation of Planctomycetes and their phenomic and genomic characterization uncovers novel biology.</title>
        <authorList>
            <person name="Wiegand S."/>
            <person name="Jogler M."/>
            <person name="Boedeker C."/>
            <person name="Pinto D."/>
            <person name="Vollmers J."/>
            <person name="Rivas-Marin E."/>
            <person name="Kohn T."/>
            <person name="Peeters S.H."/>
            <person name="Heuer A."/>
            <person name="Rast P."/>
            <person name="Oberbeckmann S."/>
            <person name="Bunk B."/>
            <person name="Jeske O."/>
            <person name="Meyerdierks A."/>
            <person name="Storesund J.E."/>
            <person name="Kallscheuer N."/>
            <person name="Luecker S."/>
            <person name="Lage O.M."/>
            <person name="Pohl T."/>
            <person name="Merkel B.J."/>
            <person name="Hornburger P."/>
            <person name="Mueller R.-W."/>
            <person name="Bruemmer F."/>
            <person name="Labrenz M."/>
            <person name="Spormann A.M."/>
            <person name="Op Den Camp H."/>
            <person name="Overmann J."/>
            <person name="Amann R."/>
            <person name="Jetten M.S.M."/>
            <person name="Mascher T."/>
            <person name="Medema M.H."/>
            <person name="Devos D.P."/>
            <person name="Kaster A.-K."/>
            <person name="Ovreas L."/>
            <person name="Rohde M."/>
            <person name="Galperin M.Y."/>
            <person name="Jogler C."/>
        </authorList>
    </citation>
    <scope>NUCLEOTIDE SEQUENCE [LARGE SCALE GENOMIC DNA]</scope>
    <source>
        <strain evidence="1 2">Poly51</strain>
    </source>
</reference>
<dbReference type="OrthoDB" id="291224at2"/>
<dbReference type="GO" id="GO:0046872">
    <property type="term" value="F:metal ion binding"/>
    <property type="evidence" value="ECO:0007669"/>
    <property type="project" value="InterPro"/>
</dbReference>
<accession>A0A5C6FDI5</accession>
<organism evidence="1 2">
    <name type="scientific">Rubripirellula tenax</name>
    <dbReference type="NCBI Taxonomy" id="2528015"/>
    <lineage>
        <taxon>Bacteria</taxon>
        <taxon>Pseudomonadati</taxon>
        <taxon>Planctomycetota</taxon>
        <taxon>Planctomycetia</taxon>
        <taxon>Pirellulales</taxon>
        <taxon>Pirellulaceae</taxon>
        <taxon>Rubripirellula</taxon>
    </lineage>
</organism>
<comment type="caution">
    <text evidence="1">The sequence shown here is derived from an EMBL/GenBank/DDBJ whole genome shotgun (WGS) entry which is preliminary data.</text>
</comment>